<dbReference type="EMBL" id="JAAIUW010000003">
    <property type="protein sequence ID" value="KAF7838996.1"/>
    <property type="molecule type" value="Genomic_DNA"/>
</dbReference>
<organism evidence="1 2">
    <name type="scientific">Senna tora</name>
    <dbReference type="NCBI Taxonomy" id="362788"/>
    <lineage>
        <taxon>Eukaryota</taxon>
        <taxon>Viridiplantae</taxon>
        <taxon>Streptophyta</taxon>
        <taxon>Embryophyta</taxon>
        <taxon>Tracheophyta</taxon>
        <taxon>Spermatophyta</taxon>
        <taxon>Magnoliopsida</taxon>
        <taxon>eudicotyledons</taxon>
        <taxon>Gunneridae</taxon>
        <taxon>Pentapetalae</taxon>
        <taxon>rosids</taxon>
        <taxon>fabids</taxon>
        <taxon>Fabales</taxon>
        <taxon>Fabaceae</taxon>
        <taxon>Caesalpinioideae</taxon>
        <taxon>Cassia clade</taxon>
        <taxon>Senna</taxon>
    </lineage>
</organism>
<reference evidence="1" key="1">
    <citation type="submission" date="2020-09" db="EMBL/GenBank/DDBJ databases">
        <title>Genome-Enabled Discovery of Anthraquinone Biosynthesis in Senna tora.</title>
        <authorList>
            <person name="Kang S.-H."/>
            <person name="Pandey R.P."/>
            <person name="Lee C.-M."/>
            <person name="Sim J.-S."/>
            <person name="Jeong J.-T."/>
            <person name="Choi B.-S."/>
            <person name="Jung M."/>
            <person name="Ginzburg D."/>
            <person name="Zhao K."/>
            <person name="Won S.Y."/>
            <person name="Oh T.-J."/>
            <person name="Yu Y."/>
            <person name="Kim N.-H."/>
            <person name="Lee O.R."/>
            <person name="Lee T.-H."/>
            <person name="Bashyal P."/>
            <person name="Kim T.-S."/>
            <person name="Lee W.-H."/>
            <person name="Kawkins C."/>
            <person name="Kim C.-K."/>
            <person name="Kim J.S."/>
            <person name="Ahn B.O."/>
            <person name="Rhee S.Y."/>
            <person name="Sohng J.K."/>
        </authorList>
    </citation>
    <scope>NUCLEOTIDE SEQUENCE</scope>
    <source>
        <tissue evidence="1">Leaf</tissue>
    </source>
</reference>
<protein>
    <submittedName>
        <fullName evidence="1">Putative RNA-directed DNA polymerase</fullName>
    </submittedName>
</protein>
<comment type="caution">
    <text evidence="1">The sequence shown here is derived from an EMBL/GenBank/DDBJ whole genome shotgun (WGS) entry which is preliminary data.</text>
</comment>
<evidence type="ECO:0000313" key="1">
    <source>
        <dbReference type="EMBL" id="KAF7838996.1"/>
    </source>
</evidence>
<dbReference type="OrthoDB" id="1929566at2759"/>
<dbReference type="GO" id="GO:0003964">
    <property type="term" value="F:RNA-directed DNA polymerase activity"/>
    <property type="evidence" value="ECO:0007669"/>
    <property type="project" value="UniProtKB-KW"/>
</dbReference>
<dbReference type="AlphaFoldDB" id="A0A835CEZ1"/>
<gene>
    <name evidence="1" type="ORF">G2W53_007478</name>
</gene>
<keyword evidence="1" id="KW-0548">Nucleotidyltransferase</keyword>
<evidence type="ECO:0000313" key="2">
    <source>
        <dbReference type="Proteomes" id="UP000634136"/>
    </source>
</evidence>
<dbReference type="Proteomes" id="UP000634136">
    <property type="component" value="Unassembled WGS sequence"/>
</dbReference>
<keyword evidence="2" id="KW-1185">Reference proteome</keyword>
<accession>A0A835CEZ1</accession>
<name>A0A835CEZ1_9FABA</name>
<keyword evidence="1" id="KW-0695">RNA-directed DNA polymerase</keyword>
<proteinExistence type="predicted"/>
<keyword evidence="1" id="KW-0808">Transferase</keyword>
<sequence length="149" mass="17480">MNSQDLRQWLEVQRFRIISFTLDILTCHILVIKLTFGIRVHYAFALPRSLQPLNISDFQVLELDGNNYRLWKEKIILQLGWMDVDYAIRKDEPPALTDTSNKSKIDLYERWERSNCLSMMYIKSKISASIHGSLGVHKNVRDLLKAIDE</sequence>